<feature type="transmembrane region" description="Helical" evidence="6">
    <location>
        <begin position="115"/>
        <end position="145"/>
    </location>
</feature>
<evidence type="ECO:0000256" key="3">
    <source>
        <dbReference type="ARBA" id="ARBA00022692"/>
    </source>
</evidence>
<keyword evidence="3 6" id="KW-0812">Transmembrane</keyword>
<dbReference type="NCBIfam" id="TIGR00945">
    <property type="entry name" value="tatC"/>
    <property type="match status" value="1"/>
</dbReference>
<comment type="subcellular location">
    <subcellularLocation>
        <location evidence="1">Membrane</location>
        <topology evidence="1">Multi-pass membrane protein</topology>
    </subcellularLocation>
</comment>
<comment type="similarity">
    <text evidence="2">Belongs to the TatC family.</text>
</comment>
<dbReference type="Pfam" id="PF00902">
    <property type="entry name" value="TatC"/>
    <property type="match status" value="1"/>
</dbReference>
<keyword evidence="4 6" id="KW-1133">Transmembrane helix</keyword>
<evidence type="ECO:0000256" key="5">
    <source>
        <dbReference type="ARBA" id="ARBA00023136"/>
    </source>
</evidence>
<reference evidence="7" key="1">
    <citation type="journal article" date="2018" name="Genome Biol. Evol.">
        <title>Mitochondrial and Plastid Genomes from Coralline Red Algae Provide Insights into the Incongruent Evolutionary Histories of Organelles.</title>
        <authorList>
            <person name="Lee J."/>
            <person name="Song H.J."/>
            <person name="In Park S."/>
            <person name="Lee Y.M."/>
            <person name="Jeong S.Y."/>
            <person name="Oh Cho T."/>
            <person name="Kim J.H."/>
            <person name="Choi H.G."/>
            <person name="Choi C.G."/>
            <person name="Nelson W.A."/>
            <person name="Fredericq S."/>
            <person name="Bhattacharya D."/>
            <person name="Su Yoon H."/>
        </authorList>
    </citation>
    <scope>NUCLEOTIDE SEQUENCE</scope>
</reference>
<dbReference type="GO" id="GO:0009977">
    <property type="term" value="F:proton motive force dependent protein transmembrane transporter activity"/>
    <property type="evidence" value="ECO:0007669"/>
    <property type="project" value="TreeGrafter"/>
</dbReference>
<evidence type="ECO:0000256" key="2">
    <source>
        <dbReference type="ARBA" id="ARBA00008882"/>
    </source>
</evidence>
<dbReference type="PRINTS" id="PR01840">
    <property type="entry name" value="TATCFAMILY"/>
</dbReference>
<organism evidence="7">
    <name type="scientific">Lithothamnion sp</name>
    <dbReference type="NCBI Taxonomy" id="1940749"/>
    <lineage>
        <taxon>Eukaryota</taxon>
        <taxon>Rhodophyta</taxon>
        <taxon>Florideophyceae</taxon>
        <taxon>Corallinophycidae</taxon>
        <taxon>Hapalidiales</taxon>
        <taxon>Hapalidiaceae</taxon>
        <taxon>Melobesioideae</taxon>
        <taxon>Lithothamnion</taxon>
    </lineage>
</organism>
<evidence type="ECO:0000256" key="6">
    <source>
        <dbReference type="SAM" id="Phobius"/>
    </source>
</evidence>
<feature type="transmembrane region" description="Helical" evidence="6">
    <location>
        <begin position="224"/>
        <end position="244"/>
    </location>
</feature>
<name>A0A3G3MGA5_9FLOR</name>
<dbReference type="InterPro" id="IPR002033">
    <property type="entry name" value="TatC"/>
</dbReference>
<evidence type="ECO:0000256" key="1">
    <source>
        <dbReference type="ARBA" id="ARBA00004141"/>
    </source>
</evidence>
<dbReference type="InterPro" id="IPR019820">
    <property type="entry name" value="Sec-indep_translocase_CS"/>
</dbReference>
<accession>A0A3G3MGA5</accession>
<dbReference type="GO" id="GO:0033281">
    <property type="term" value="C:TAT protein transport complex"/>
    <property type="evidence" value="ECO:0007669"/>
    <property type="project" value="TreeGrafter"/>
</dbReference>
<proteinExistence type="inferred from homology"/>
<dbReference type="HAMAP" id="MF_00902">
    <property type="entry name" value="TatC"/>
    <property type="match status" value="1"/>
</dbReference>
<feature type="transmembrane region" description="Helical" evidence="6">
    <location>
        <begin position="202"/>
        <end position="218"/>
    </location>
</feature>
<evidence type="ECO:0000256" key="4">
    <source>
        <dbReference type="ARBA" id="ARBA00022989"/>
    </source>
</evidence>
<evidence type="ECO:0000313" key="7">
    <source>
        <dbReference type="EMBL" id="AYR05864.1"/>
    </source>
</evidence>
<dbReference type="PROSITE" id="PS01218">
    <property type="entry name" value="TATC"/>
    <property type="match status" value="1"/>
</dbReference>
<dbReference type="PANTHER" id="PTHR30371">
    <property type="entry name" value="SEC-INDEPENDENT PROTEIN TRANSLOCASE PROTEIN TATC"/>
    <property type="match status" value="1"/>
</dbReference>
<gene>
    <name evidence="7" type="primary">tatC</name>
</gene>
<keyword evidence="7" id="KW-0934">Plastid</keyword>
<feature type="transmembrane region" description="Helical" evidence="6">
    <location>
        <begin position="165"/>
        <end position="190"/>
    </location>
</feature>
<dbReference type="GO" id="GO:0043953">
    <property type="term" value="P:protein transport by the Tat complex"/>
    <property type="evidence" value="ECO:0007669"/>
    <property type="project" value="TreeGrafter"/>
</dbReference>
<keyword evidence="5 6" id="KW-0472">Membrane</keyword>
<protein>
    <submittedName>
        <fullName evidence="7">Sec-independent translocase component C</fullName>
    </submittedName>
</protein>
<sequence>MIHLLNKNTNNMINKDIKMSIFEHLEELRHRAIKATLFFVITTGISFMYVNEISFLLKQPAIGVKFLQFAPGEYFFSSIKISSYTGLIISSPFIIYQVVLFILPGLTTKETNFFLPILFSSIFLFFIGIYFSYTILIPAALHFFINYGSDIVEPLWSFEQYFDFILILLISTGLAFQVPIIQVIIGLVGIISSKQMMHSWKYIILLSTVVSAIITPSTDPFTQLFLSSAILILYFAGICILTILNK</sequence>
<dbReference type="AlphaFoldDB" id="A0A3G3MGA5"/>
<geneLocation type="plastid" evidence="7"/>
<feature type="transmembrane region" description="Helical" evidence="6">
    <location>
        <begin position="32"/>
        <end position="50"/>
    </location>
</feature>
<dbReference type="EMBL" id="MH281627">
    <property type="protein sequence ID" value="AYR05864.1"/>
    <property type="molecule type" value="Genomic_DNA"/>
</dbReference>
<feature type="transmembrane region" description="Helical" evidence="6">
    <location>
        <begin position="81"/>
        <end position="103"/>
    </location>
</feature>
<dbReference type="GO" id="GO:0065002">
    <property type="term" value="P:intracellular protein transmembrane transport"/>
    <property type="evidence" value="ECO:0007669"/>
    <property type="project" value="TreeGrafter"/>
</dbReference>
<dbReference type="PANTHER" id="PTHR30371:SF0">
    <property type="entry name" value="SEC-INDEPENDENT PROTEIN TRANSLOCASE PROTEIN TATC, CHLOROPLASTIC-RELATED"/>
    <property type="match status" value="1"/>
</dbReference>